<dbReference type="GO" id="GO:0005524">
    <property type="term" value="F:ATP binding"/>
    <property type="evidence" value="ECO:0007669"/>
    <property type="project" value="UniProtKB-UniRule"/>
</dbReference>
<dbReference type="InterPro" id="IPR010663">
    <property type="entry name" value="Znf_FPG/IleRS"/>
</dbReference>
<comment type="catalytic activity">
    <reaction evidence="9 10">
        <text>tRNA(Ile) + L-isoleucine + ATP = L-isoleucyl-tRNA(Ile) + AMP + diphosphate</text>
        <dbReference type="Rhea" id="RHEA:11060"/>
        <dbReference type="Rhea" id="RHEA-COMP:9666"/>
        <dbReference type="Rhea" id="RHEA-COMP:9695"/>
        <dbReference type="ChEBI" id="CHEBI:30616"/>
        <dbReference type="ChEBI" id="CHEBI:33019"/>
        <dbReference type="ChEBI" id="CHEBI:58045"/>
        <dbReference type="ChEBI" id="CHEBI:78442"/>
        <dbReference type="ChEBI" id="CHEBI:78528"/>
        <dbReference type="ChEBI" id="CHEBI:456215"/>
        <dbReference type="EC" id="6.1.1.5"/>
    </reaction>
</comment>
<dbReference type="InterPro" id="IPR002300">
    <property type="entry name" value="aa-tRNA-synth_Ia"/>
</dbReference>
<keyword evidence="10" id="KW-0862">Zinc</keyword>
<feature type="binding site" evidence="10">
    <location>
        <position position="904"/>
    </location>
    <ligand>
        <name>Zn(2+)</name>
        <dbReference type="ChEBI" id="CHEBI:29105"/>
    </ligand>
</feature>
<evidence type="ECO:0000256" key="9">
    <source>
        <dbReference type="ARBA" id="ARBA00048359"/>
    </source>
</evidence>
<comment type="subunit">
    <text evidence="10">Monomer.</text>
</comment>
<dbReference type="PRINTS" id="PR00984">
    <property type="entry name" value="TRNASYNTHILE"/>
</dbReference>
<dbReference type="SUPFAM" id="SSF52374">
    <property type="entry name" value="Nucleotidylyl transferase"/>
    <property type="match status" value="1"/>
</dbReference>
<feature type="domain" description="Methionyl/Valyl/Leucyl/Isoleucyl-tRNA synthetase anticodon-binding" evidence="13">
    <location>
        <begin position="684"/>
        <end position="839"/>
    </location>
</feature>
<dbReference type="InterPro" id="IPR013155">
    <property type="entry name" value="M/V/L/I-tRNA-synth_anticd-bd"/>
</dbReference>
<dbReference type="Gene3D" id="1.10.730.20">
    <property type="match status" value="1"/>
</dbReference>
<dbReference type="GO" id="GO:0004822">
    <property type="term" value="F:isoleucine-tRNA ligase activity"/>
    <property type="evidence" value="ECO:0007669"/>
    <property type="project" value="UniProtKB-UniRule"/>
</dbReference>
<dbReference type="FunFam" id="3.40.50.620:FF:000042">
    <property type="entry name" value="Isoleucine--tRNA ligase"/>
    <property type="match status" value="1"/>
</dbReference>
<feature type="binding site" evidence="10">
    <location>
        <position position="924"/>
    </location>
    <ligand>
        <name>Zn(2+)</name>
        <dbReference type="ChEBI" id="CHEBI:29105"/>
    </ligand>
</feature>
<dbReference type="InterPro" id="IPR009080">
    <property type="entry name" value="tRNAsynth_Ia_anticodon-bd"/>
</dbReference>
<comment type="similarity">
    <text evidence="1 10">Belongs to the class-I aminoacyl-tRNA synthetase family. IleS type 1 subfamily.</text>
</comment>
<keyword evidence="7 10" id="KW-0030">Aminoacyl-tRNA synthetase</keyword>
<dbReference type="Gene3D" id="3.90.740.10">
    <property type="entry name" value="Valyl/Leucyl/Isoleucyl-tRNA synthetase, editing domain"/>
    <property type="match status" value="1"/>
</dbReference>
<keyword evidence="5 10" id="KW-0067">ATP-binding</keyword>
<evidence type="ECO:0000256" key="1">
    <source>
        <dbReference type="ARBA" id="ARBA00006887"/>
    </source>
</evidence>
<dbReference type="PANTHER" id="PTHR42765:SF1">
    <property type="entry name" value="ISOLEUCINE--TRNA LIGASE, MITOCHONDRIAL"/>
    <property type="match status" value="1"/>
</dbReference>
<sequence length="930" mass="105992">MDYKATLNLPRTDFPMKAELPRREPEILKRWAEMDLYGRIREKSRGRPRFVLHDGPPYANGHIHVGHALNKILKDIIIKSRQMMGFDCPFVPGWDCHGLPIEHQVDKELEAQGLSLSQVEVRQRCRAYAAKFIDVQKEEFQRLGVLGDWQHPYLTMAPTYVATILREYGKFFLDGFIYQSKKPIHWCATCHTALAEAEVEYEEHATPSVYVKFPLKDPKGVAGLDPAEGPHFLVIWTTTPWTLPANQAIAVHPELEYAAVRVNREVLVVAADLAAGLMAHWGLKGEVLRRWEGRYLEGVICRHPWLDRDSPVILADYVTLEAGTGLVHIAPGHGQEDYDSGLKYGLSPYSPVDDEGRFTEEVPEFAGKGVWEANADIINLLSRKGMLILAEEATHSYPHCWRCKQPIIFRATEQWFISMEHNDLRGRALDAIDRVTWIPRWGRERIYQMVEQRPDWCISRQRAWGVPLVAFHCLGCGEVLLTKKILAAILDRVSREGADFWFTSPVAEILPPGTTCPRCGGKDFAKETDILDVWFDSGVSFAAVLEPNPALGFPADLYLEGSDQHRGWFHSSLLAAVGTRGRAPYRAVLTHGFVVDGEGRKMSKSLGNVIAPQEVIQDYGAEILRLWVTAEDYRDDVRLSPSILKQLADAYRRFRNTARFMLGNLYDFEPESHWIPYEQREELDRLALSWMARLITRVTRAYQEYEFHLVFHRLHQFCAVEMSALYLDILKDRLYVSRAEDPARRSAQCTLYELLRDLMRLLAPILSFTAEEVWGYLPGRDRQQSVHLEAFPKPAPGFPDEGILSKYELLLAVRDEINRGLEEARKSKLLSTSQEAKVILGITNEELYHKISKNFRELKVLAQIPELEIIEGSAALALGVRESTEMPGLYVQIQKAPGEKCIRCWFHLPSVGEDPAHPQVCARCRQILGL</sequence>
<evidence type="ECO:0000259" key="11">
    <source>
        <dbReference type="Pfam" id="PF00133"/>
    </source>
</evidence>
<dbReference type="InterPro" id="IPR002301">
    <property type="entry name" value="Ile-tRNA-ligase"/>
</dbReference>
<feature type="binding site" evidence="10">
    <location>
        <position position="921"/>
    </location>
    <ligand>
        <name>Zn(2+)</name>
        <dbReference type="ChEBI" id="CHEBI:29105"/>
    </ligand>
</feature>
<keyword evidence="10" id="KW-0479">Metal-binding</keyword>
<evidence type="ECO:0000256" key="10">
    <source>
        <dbReference type="HAMAP-Rule" id="MF_02002"/>
    </source>
</evidence>
<dbReference type="NCBIfam" id="TIGR00392">
    <property type="entry name" value="ileS"/>
    <property type="match status" value="1"/>
</dbReference>
<dbReference type="GO" id="GO:0006428">
    <property type="term" value="P:isoleucyl-tRNA aminoacylation"/>
    <property type="evidence" value="ECO:0007669"/>
    <property type="project" value="UniProtKB-UniRule"/>
</dbReference>
<dbReference type="GO" id="GO:0002161">
    <property type="term" value="F:aminoacyl-tRNA deacylase activity"/>
    <property type="evidence" value="ECO:0007669"/>
    <property type="project" value="InterPro"/>
</dbReference>
<dbReference type="SUPFAM" id="SSF50677">
    <property type="entry name" value="ValRS/IleRS/LeuRS editing domain"/>
    <property type="match status" value="1"/>
</dbReference>
<evidence type="ECO:0000259" key="12">
    <source>
        <dbReference type="Pfam" id="PF06827"/>
    </source>
</evidence>
<comment type="function">
    <text evidence="8 10">Catalyzes the attachment of isoleucine to tRNA(Ile). As IleRS can inadvertently accommodate and process structurally similar amino acids such as valine, to avoid such errors it has two additional distinct tRNA(Ile)-dependent editing activities. One activity is designated as 'pretransfer' editing and involves the hydrolysis of activated Val-AMP. The other activity is designated 'posttransfer' editing and involves deacylation of mischarged Val-tRNA(Ile).</text>
</comment>
<keyword evidence="3 10" id="KW-0436">Ligase</keyword>
<evidence type="ECO:0000256" key="3">
    <source>
        <dbReference type="ARBA" id="ARBA00022598"/>
    </source>
</evidence>
<evidence type="ECO:0000256" key="6">
    <source>
        <dbReference type="ARBA" id="ARBA00022917"/>
    </source>
</evidence>
<feature type="binding site" evidence="10">
    <location>
        <position position="560"/>
    </location>
    <ligand>
        <name>L-isoleucyl-5'-AMP</name>
        <dbReference type="ChEBI" id="CHEBI:178002"/>
    </ligand>
</feature>
<comment type="caution">
    <text evidence="14">The sequence shown here is derived from an EMBL/GenBank/DDBJ whole genome shotgun (WGS) entry which is preliminary data.</text>
</comment>
<evidence type="ECO:0000256" key="4">
    <source>
        <dbReference type="ARBA" id="ARBA00022741"/>
    </source>
</evidence>
<accession>A0A7C3SIW7</accession>
<dbReference type="SUPFAM" id="SSF47323">
    <property type="entry name" value="Anticodon-binding domain of a subclass of class I aminoacyl-tRNA synthetases"/>
    <property type="match status" value="1"/>
</dbReference>
<dbReference type="CDD" id="cd07960">
    <property type="entry name" value="Anticodon_Ia_Ile_BEm"/>
    <property type="match status" value="1"/>
</dbReference>
<keyword evidence="6 10" id="KW-0648">Protein biosynthesis</keyword>
<dbReference type="Pfam" id="PF08264">
    <property type="entry name" value="Anticodon_1"/>
    <property type="match status" value="1"/>
</dbReference>
<dbReference type="InterPro" id="IPR050081">
    <property type="entry name" value="Ile-tRNA_ligase"/>
</dbReference>
<dbReference type="HAMAP" id="MF_02002">
    <property type="entry name" value="Ile_tRNA_synth_type1"/>
    <property type="match status" value="1"/>
</dbReference>
<dbReference type="PROSITE" id="PS00178">
    <property type="entry name" value="AA_TRNA_LIGASE_I"/>
    <property type="match status" value="1"/>
</dbReference>
<organism evidence="14">
    <name type="scientific">Desulfobacca acetoxidans</name>
    <dbReference type="NCBI Taxonomy" id="60893"/>
    <lineage>
        <taxon>Bacteria</taxon>
        <taxon>Pseudomonadati</taxon>
        <taxon>Thermodesulfobacteriota</taxon>
        <taxon>Desulfobaccia</taxon>
        <taxon>Desulfobaccales</taxon>
        <taxon>Desulfobaccaceae</taxon>
        <taxon>Desulfobacca</taxon>
    </lineage>
</organism>
<dbReference type="GO" id="GO:0000049">
    <property type="term" value="F:tRNA binding"/>
    <property type="evidence" value="ECO:0007669"/>
    <property type="project" value="InterPro"/>
</dbReference>
<feature type="domain" description="Zinc finger FPG/IleRS-type" evidence="12">
    <location>
        <begin position="898"/>
        <end position="926"/>
    </location>
</feature>
<evidence type="ECO:0000256" key="8">
    <source>
        <dbReference type="ARBA" id="ARBA00025217"/>
    </source>
</evidence>
<dbReference type="AlphaFoldDB" id="A0A7C3SIW7"/>
<gene>
    <name evidence="10" type="primary">ileS</name>
    <name evidence="14" type="ORF">ENV62_05745</name>
</gene>
<dbReference type="CDD" id="cd00818">
    <property type="entry name" value="IleRS_core"/>
    <property type="match status" value="1"/>
</dbReference>
<dbReference type="InterPro" id="IPR014729">
    <property type="entry name" value="Rossmann-like_a/b/a_fold"/>
</dbReference>
<protein>
    <recommendedName>
        <fullName evidence="10">Isoleucine--tRNA ligase</fullName>
        <ecNumber evidence="10">6.1.1.5</ecNumber>
    </recommendedName>
    <alternativeName>
        <fullName evidence="10">Isoleucyl-tRNA synthetase</fullName>
        <shortName evidence="10">IleRS</shortName>
    </alternativeName>
</protein>
<dbReference type="Gene3D" id="3.40.50.620">
    <property type="entry name" value="HUPs"/>
    <property type="match status" value="2"/>
</dbReference>
<dbReference type="InterPro" id="IPR001412">
    <property type="entry name" value="aa-tRNA-synth_I_CS"/>
</dbReference>
<dbReference type="Pfam" id="PF00133">
    <property type="entry name" value="tRNA-synt_1"/>
    <property type="match status" value="1"/>
</dbReference>
<feature type="short sequence motif" description="'HIGH' region" evidence="10">
    <location>
        <begin position="57"/>
        <end position="67"/>
    </location>
</feature>
<comment type="subcellular location">
    <subcellularLocation>
        <location evidence="10">Cytoplasm</location>
    </subcellularLocation>
</comment>
<dbReference type="GO" id="GO:0005829">
    <property type="term" value="C:cytosol"/>
    <property type="evidence" value="ECO:0007669"/>
    <property type="project" value="TreeGrafter"/>
</dbReference>
<name>A0A7C3SIW7_9BACT</name>
<reference evidence="14" key="1">
    <citation type="journal article" date="2020" name="mSystems">
        <title>Genome- and Community-Level Interaction Insights into Carbon Utilization and Element Cycling Functions of Hydrothermarchaeota in Hydrothermal Sediment.</title>
        <authorList>
            <person name="Zhou Z."/>
            <person name="Liu Y."/>
            <person name="Xu W."/>
            <person name="Pan J."/>
            <person name="Luo Z.H."/>
            <person name="Li M."/>
        </authorList>
    </citation>
    <scope>NUCLEOTIDE SEQUENCE [LARGE SCALE GENOMIC DNA]</scope>
    <source>
        <strain evidence="14">SpSt-776</strain>
    </source>
</reference>
<evidence type="ECO:0000313" key="14">
    <source>
        <dbReference type="EMBL" id="HGB14721.1"/>
    </source>
</evidence>
<feature type="binding site" evidence="10">
    <location>
        <position position="901"/>
    </location>
    <ligand>
        <name>Zn(2+)</name>
        <dbReference type="ChEBI" id="CHEBI:29105"/>
    </ligand>
</feature>
<dbReference type="EMBL" id="DTHB01000043">
    <property type="protein sequence ID" value="HGB14721.1"/>
    <property type="molecule type" value="Genomic_DNA"/>
</dbReference>
<comment type="cofactor">
    <cofactor evidence="10">
        <name>Zn(2+)</name>
        <dbReference type="ChEBI" id="CHEBI:29105"/>
    </cofactor>
    <text evidence="10">Binds 1 zinc ion per subunit.</text>
</comment>
<feature type="binding site" evidence="10">
    <location>
        <position position="604"/>
    </location>
    <ligand>
        <name>ATP</name>
        <dbReference type="ChEBI" id="CHEBI:30616"/>
    </ligand>
</feature>
<comment type="domain">
    <text evidence="10">IleRS has two distinct active sites: one for aminoacylation and one for editing. The misactivated valine is translocated from the active site to the editing site, which sterically excludes the correctly activated isoleucine. The single editing site contains two valyl binding pockets, one specific for each substrate (Val-AMP or Val-tRNA(Ile)).</text>
</comment>
<feature type="domain" description="Aminoacyl-tRNA synthetase class Ia" evidence="11">
    <location>
        <begin position="27"/>
        <end position="640"/>
    </location>
</feature>
<feature type="short sequence motif" description="'KMSKS' region" evidence="10">
    <location>
        <begin position="601"/>
        <end position="605"/>
    </location>
</feature>
<keyword evidence="4 10" id="KW-0547">Nucleotide-binding</keyword>
<keyword evidence="2 10" id="KW-0963">Cytoplasm</keyword>
<dbReference type="GO" id="GO:0008270">
    <property type="term" value="F:zinc ion binding"/>
    <property type="evidence" value="ECO:0007669"/>
    <property type="project" value="UniProtKB-UniRule"/>
</dbReference>
<dbReference type="InterPro" id="IPR009008">
    <property type="entry name" value="Val/Leu/Ile-tRNA-synth_edit"/>
</dbReference>
<evidence type="ECO:0000259" key="13">
    <source>
        <dbReference type="Pfam" id="PF08264"/>
    </source>
</evidence>
<dbReference type="InterPro" id="IPR033708">
    <property type="entry name" value="Anticodon_Ile_BEm"/>
</dbReference>
<proteinExistence type="inferred from homology"/>
<dbReference type="Pfam" id="PF06827">
    <property type="entry name" value="zf-FPG_IleRS"/>
    <property type="match status" value="1"/>
</dbReference>
<dbReference type="EC" id="6.1.1.5" evidence="10"/>
<dbReference type="PANTHER" id="PTHR42765">
    <property type="entry name" value="SOLEUCYL-TRNA SYNTHETASE"/>
    <property type="match status" value="1"/>
</dbReference>
<evidence type="ECO:0000256" key="5">
    <source>
        <dbReference type="ARBA" id="ARBA00022840"/>
    </source>
</evidence>
<dbReference type="InterPro" id="IPR023585">
    <property type="entry name" value="Ile-tRNA-ligase_type1"/>
</dbReference>
<evidence type="ECO:0000256" key="7">
    <source>
        <dbReference type="ARBA" id="ARBA00023146"/>
    </source>
</evidence>
<evidence type="ECO:0000256" key="2">
    <source>
        <dbReference type="ARBA" id="ARBA00022490"/>
    </source>
</evidence>